<organism evidence="1 2">
    <name type="scientific">Copranaerobaculum intestinale</name>
    <dbReference type="NCBI Taxonomy" id="2692629"/>
    <lineage>
        <taxon>Bacteria</taxon>
        <taxon>Bacillati</taxon>
        <taxon>Bacillota</taxon>
        <taxon>Erysipelotrichia</taxon>
        <taxon>Erysipelotrichales</taxon>
        <taxon>Erysipelotrichaceae</taxon>
        <taxon>Copranaerobaculum</taxon>
    </lineage>
</organism>
<name>A0A6N8UA44_9FIRM</name>
<dbReference type="AlphaFoldDB" id="A0A6N8UA44"/>
<dbReference type="EMBL" id="WUUQ01000004">
    <property type="protein sequence ID" value="MXQ74204.1"/>
    <property type="molecule type" value="Genomic_DNA"/>
</dbReference>
<gene>
    <name evidence="1" type="ORF">GSF08_09675</name>
</gene>
<keyword evidence="2" id="KW-1185">Reference proteome</keyword>
<dbReference type="RefSeq" id="WP_160625597.1">
    <property type="nucleotide sequence ID" value="NZ_WUUQ01000004.1"/>
</dbReference>
<sequence>MARKYDLVERLKTANERPFLVLDEEHVYTINTSKNNVIAMMAMMDEYERNSEGNPNHSQLEMMDKMITMALGKAGAEYIASREDWTFDALQDVVKSISAAIANISIEEVEKRSNQAGKKK</sequence>
<reference evidence="1 2" key="2">
    <citation type="submission" date="2020-01" db="EMBL/GenBank/DDBJ databases">
        <title>Clostridiaceae sp. nov. isolated from the gut of human by culturomics.</title>
        <authorList>
            <person name="Chang Y."/>
        </authorList>
    </citation>
    <scope>NUCLEOTIDE SEQUENCE [LARGE SCALE GENOMIC DNA]</scope>
    <source>
        <strain evidence="1 2">DONG20-135</strain>
    </source>
</reference>
<protein>
    <submittedName>
        <fullName evidence="1">Uncharacterized protein</fullName>
    </submittedName>
</protein>
<evidence type="ECO:0000313" key="2">
    <source>
        <dbReference type="Proteomes" id="UP000434036"/>
    </source>
</evidence>
<dbReference type="Proteomes" id="UP000434036">
    <property type="component" value="Unassembled WGS sequence"/>
</dbReference>
<comment type="caution">
    <text evidence="1">The sequence shown here is derived from an EMBL/GenBank/DDBJ whole genome shotgun (WGS) entry which is preliminary data.</text>
</comment>
<evidence type="ECO:0000313" key="1">
    <source>
        <dbReference type="EMBL" id="MXQ74204.1"/>
    </source>
</evidence>
<proteinExistence type="predicted"/>
<accession>A0A6N8UA44</accession>
<reference evidence="1 2" key="1">
    <citation type="submission" date="2019-12" db="EMBL/GenBank/DDBJ databases">
        <authorList>
            <person name="Yang R."/>
        </authorList>
    </citation>
    <scope>NUCLEOTIDE SEQUENCE [LARGE SCALE GENOMIC DNA]</scope>
    <source>
        <strain evidence="1 2">DONG20-135</strain>
    </source>
</reference>